<keyword evidence="4" id="KW-0675">Receptor</keyword>
<dbReference type="STRING" id="3821.A0A151RIZ6"/>
<feature type="domain" description="SANT" evidence="3">
    <location>
        <begin position="255"/>
        <end position="306"/>
    </location>
</feature>
<sequence>MNKLVIWKAFVTNVLEVTETEIDSLENELKSLQSKSRDRLPCSVATSSLLVCHSAIFYFGTENTLYDTIISSNRESAKRASEAFAMLLPKECGKISNVGVCSSSLSNNDAFIKEKLAERKRFERFKEMVLTIKYKAFNHLWEKDLCLRSTRKCPSTSHSNLELDLQTISKGCKKNRSSMRHRFPFPGGKQLSLVPTSEMISYTSQLLSEISHHEVNENILKMPTLILDKRDKIFSMFTSSNGLVDDPLTIEKERSMINPWTFEERNIFLEKFVAFGKDFRKISSFLDHKTTADCVEFYYKNHKSDFFEKTKKTKASKYRKLRTTKNSLMASSKKRNRKENVDSLQILNEAPVMARRTQGNRRTRPRKPRLWKGCDNMKKLTGGDRITERSSLDVLQDERERVAADALVSLCDSRSSSKAVITRSVDPVEAIRDKPCLKMRIQCQQPVMSQPDVTQDIDHGTRYDEGCGEIDDSDWTNEEKATFLQAVSSFGKDFTMIAKHVGTKSKDQCKIFFIKGKKWPGLNLMHHKPDYNVSPVNDLNSGRNDKDDGCVVVADTIIGSDKSGTKTNGDEPSSSMNLNDDESKPAEAENLSTDINESKELEAEVDHEDGNMASNSCALNSESASEKTPRNVVLKLFGKTITIPLSSQKSDLVS</sequence>
<dbReference type="Gene3D" id="1.10.10.60">
    <property type="entry name" value="Homeodomain-like"/>
    <property type="match status" value="1"/>
</dbReference>
<evidence type="ECO:0000313" key="4">
    <source>
        <dbReference type="EMBL" id="KYP42508.1"/>
    </source>
</evidence>
<feature type="compositionally biased region" description="Basic and acidic residues" evidence="2">
    <location>
        <begin position="596"/>
        <end position="610"/>
    </location>
</feature>
<dbReference type="Gene3D" id="1.20.58.1880">
    <property type="match status" value="1"/>
</dbReference>
<accession>A0A151RIZ6</accession>
<name>A0A151RIZ6_CAJCA</name>
<dbReference type="AlphaFoldDB" id="A0A151RIZ6"/>
<dbReference type="Proteomes" id="UP000075243">
    <property type="component" value="Unassembled WGS sequence"/>
</dbReference>
<evidence type="ECO:0000259" key="3">
    <source>
        <dbReference type="PROSITE" id="PS51293"/>
    </source>
</evidence>
<organism evidence="4 5">
    <name type="scientific">Cajanus cajan</name>
    <name type="common">Pigeon pea</name>
    <name type="synonym">Cajanus indicus</name>
    <dbReference type="NCBI Taxonomy" id="3821"/>
    <lineage>
        <taxon>Eukaryota</taxon>
        <taxon>Viridiplantae</taxon>
        <taxon>Streptophyta</taxon>
        <taxon>Embryophyta</taxon>
        <taxon>Tracheophyta</taxon>
        <taxon>Spermatophyta</taxon>
        <taxon>Magnoliopsida</taxon>
        <taxon>eudicotyledons</taxon>
        <taxon>Gunneridae</taxon>
        <taxon>Pentapetalae</taxon>
        <taxon>rosids</taxon>
        <taxon>fabids</taxon>
        <taxon>Fabales</taxon>
        <taxon>Fabaceae</taxon>
        <taxon>Papilionoideae</taxon>
        <taxon>50 kb inversion clade</taxon>
        <taxon>NPAAA clade</taxon>
        <taxon>indigoferoid/millettioid clade</taxon>
        <taxon>Phaseoleae</taxon>
        <taxon>Cajanus</taxon>
    </lineage>
</organism>
<dbReference type="InterPro" id="IPR017884">
    <property type="entry name" value="SANT_dom"/>
</dbReference>
<feature type="coiled-coil region" evidence="1">
    <location>
        <begin position="8"/>
        <end position="35"/>
    </location>
</feature>
<keyword evidence="1" id="KW-0175">Coiled coil</keyword>
<dbReference type="CDD" id="cd00167">
    <property type="entry name" value="SANT"/>
    <property type="match status" value="1"/>
</dbReference>
<dbReference type="PANTHER" id="PTHR47340">
    <property type="entry name" value="DUPLICATED HOMEODOMAIN-LIKE SUPERFAMILY PROTEIN"/>
    <property type="match status" value="1"/>
</dbReference>
<reference evidence="4" key="1">
    <citation type="journal article" date="2012" name="Nat. Biotechnol.">
        <title>Draft genome sequence of pigeonpea (Cajanus cajan), an orphan legume crop of resource-poor farmers.</title>
        <authorList>
            <person name="Varshney R.K."/>
            <person name="Chen W."/>
            <person name="Li Y."/>
            <person name="Bharti A.K."/>
            <person name="Saxena R.K."/>
            <person name="Schlueter J.A."/>
            <person name="Donoghue M.T."/>
            <person name="Azam S."/>
            <person name="Fan G."/>
            <person name="Whaley A.M."/>
            <person name="Farmer A.D."/>
            <person name="Sheridan J."/>
            <person name="Iwata A."/>
            <person name="Tuteja R."/>
            <person name="Penmetsa R.V."/>
            <person name="Wu W."/>
            <person name="Upadhyaya H.D."/>
            <person name="Yang S.P."/>
            <person name="Shah T."/>
            <person name="Saxena K.B."/>
            <person name="Michael T."/>
            <person name="McCombie W.R."/>
            <person name="Yang B."/>
            <person name="Zhang G."/>
            <person name="Yang H."/>
            <person name="Wang J."/>
            <person name="Spillane C."/>
            <person name="Cook D.R."/>
            <person name="May G.D."/>
            <person name="Xu X."/>
            <person name="Jackson S.A."/>
        </authorList>
    </citation>
    <scope>NUCLEOTIDE SEQUENCE [LARGE SCALE GENOMIC DNA]</scope>
</reference>
<dbReference type="PROSITE" id="PS51293">
    <property type="entry name" value="SANT"/>
    <property type="match status" value="2"/>
</dbReference>
<dbReference type="Gramene" id="C.cajan_33289.t">
    <property type="protein sequence ID" value="C.cajan_33289.t"/>
    <property type="gene ID" value="C.cajan_33289"/>
</dbReference>
<dbReference type="EMBL" id="KQ483714">
    <property type="protein sequence ID" value="KYP42508.1"/>
    <property type="molecule type" value="Genomic_DNA"/>
</dbReference>
<evidence type="ECO:0000313" key="5">
    <source>
        <dbReference type="Proteomes" id="UP000075243"/>
    </source>
</evidence>
<keyword evidence="5" id="KW-1185">Reference proteome</keyword>
<gene>
    <name evidence="4" type="ORF">KK1_036091</name>
</gene>
<protein>
    <submittedName>
        <fullName evidence="4">Nuclear receptor corepressor 2</fullName>
    </submittedName>
</protein>
<dbReference type="SMART" id="SM00717">
    <property type="entry name" value="SANT"/>
    <property type="match status" value="2"/>
</dbReference>
<feature type="compositionally biased region" description="Polar residues" evidence="2">
    <location>
        <begin position="565"/>
        <end position="578"/>
    </location>
</feature>
<proteinExistence type="predicted"/>
<dbReference type="InterPro" id="IPR009057">
    <property type="entry name" value="Homeodomain-like_sf"/>
</dbReference>
<dbReference type="SUPFAM" id="SSF46689">
    <property type="entry name" value="Homeodomain-like"/>
    <property type="match status" value="2"/>
</dbReference>
<feature type="region of interest" description="Disordered" evidence="2">
    <location>
        <begin position="561"/>
        <end position="630"/>
    </location>
</feature>
<dbReference type="Pfam" id="PF00249">
    <property type="entry name" value="Myb_DNA-binding"/>
    <property type="match status" value="2"/>
</dbReference>
<evidence type="ECO:0000256" key="1">
    <source>
        <dbReference type="SAM" id="Coils"/>
    </source>
</evidence>
<dbReference type="PANTHER" id="PTHR47340:SF1">
    <property type="entry name" value="DUPLICATED HOMEODOMAIN-LIKE SUPERFAMILY PROTEIN"/>
    <property type="match status" value="1"/>
</dbReference>
<evidence type="ECO:0000256" key="2">
    <source>
        <dbReference type="SAM" id="MobiDB-lite"/>
    </source>
</evidence>
<feature type="domain" description="SANT" evidence="3">
    <location>
        <begin position="470"/>
        <end position="521"/>
    </location>
</feature>
<dbReference type="InterPro" id="IPR001005">
    <property type="entry name" value="SANT/Myb"/>
</dbReference>
<feature type="compositionally biased region" description="Polar residues" evidence="2">
    <location>
        <begin position="612"/>
        <end position="623"/>
    </location>
</feature>